<feature type="region of interest" description="Disordered" evidence="1">
    <location>
        <begin position="194"/>
        <end position="239"/>
    </location>
</feature>
<keyword evidence="2" id="KW-0732">Signal</keyword>
<feature type="compositionally biased region" description="Polar residues" evidence="1">
    <location>
        <begin position="134"/>
        <end position="152"/>
    </location>
</feature>
<dbReference type="EMBL" id="SJPN01000007">
    <property type="protein sequence ID" value="TWT94631.1"/>
    <property type="molecule type" value="Genomic_DNA"/>
</dbReference>
<dbReference type="RefSeq" id="WP_146522453.1">
    <property type="nucleotide sequence ID" value="NZ_CP151726.1"/>
</dbReference>
<feature type="signal peptide" evidence="2">
    <location>
        <begin position="1"/>
        <end position="26"/>
    </location>
</feature>
<sequence precursor="true">MNIRRSLYRSTGLVSVLLASATLTQAQGLGGLLPGQGAAQNQTQQRVQQQVQTQVQQRVQAQVQNQVRAQVQGQVQQRIQSQVAGGVQARLNGQIQARANQAVRLAARARATAASASQANVDANVNTNISVNATPGVQSRTNASAGLNASTRSSRRPVTVTQTDIEVFDSIFGQFNPLRSGSVVLASAESSSHGSSATAQESEEANPFVRPNRSKRNNGEAVENTNSQDTAQQRRENTNTSVVGILSANADFGAMISVAARQRRAEIAQMRDQAIASASAELLAQADAMENQLDAFAAAQQQAATHAQARSNGTVSTAADNVSARGNIRANANIQSDNSARLNANSQAATASAASNTNGSATVR</sequence>
<gene>
    <name evidence="3" type="ORF">Pla52n_54520</name>
</gene>
<evidence type="ECO:0008006" key="5">
    <source>
        <dbReference type="Google" id="ProtNLM"/>
    </source>
</evidence>
<feature type="compositionally biased region" description="Low complexity" evidence="1">
    <location>
        <begin position="343"/>
        <end position="364"/>
    </location>
</feature>
<organism evidence="3 4">
    <name type="scientific">Stieleria varia</name>
    <dbReference type="NCBI Taxonomy" id="2528005"/>
    <lineage>
        <taxon>Bacteria</taxon>
        <taxon>Pseudomonadati</taxon>
        <taxon>Planctomycetota</taxon>
        <taxon>Planctomycetia</taxon>
        <taxon>Pirellulales</taxon>
        <taxon>Pirellulaceae</taxon>
        <taxon>Stieleria</taxon>
    </lineage>
</organism>
<name>A0A5C6A6E0_9BACT</name>
<evidence type="ECO:0000256" key="2">
    <source>
        <dbReference type="SAM" id="SignalP"/>
    </source>
</evidence>
<dbReference type="Proteomes" id="UP000320176">
    <property type="component" value="Unassembled WGS sequence"/>
</dbReference>
<dbReference type="OrthoDB" id="291504at2"/>
<protein>
    <recommendedName>
        <fullName evidence="5">Secreted protein</fullName>
    </recommendedName>
</protein>
<keyword evidence="4" id="KW-1185">Reference proteome</keyword>
<evidence type="ECO:0000256" key="1">
    <source>
        <dbReference type="SAM" id="MobiDB-lite"/>
    </source>
</evidence>
<dbReference type="AlphaFoldDB" id="A0A5C6A6E0"/>
<comment type="caution">
    <text evidence="3">The sequence shown here is derived from an EMBL/GenBank/DDBJ whole genome shotgun (WGS) entry which is preliminary data.</text>
</comment>
<evidence type="ECO:0000313" key="4">
    <source>
        <dbReference type="Proteomes" id="UP000320176"/>
    </source>
</evidence>
<accession>A0A5C6A6E0</accession>
<feature type="compositionally biased region" description="Polar residues" evidence="1">
    <location>
        <begin position="331"/>
        <end position="342"/>
    </location>
</feature>
<reference evidence="3 4" key="1">
    <citation type="submission" date="2019-02" db="EMBL/GenBank/DDBJ databases">
        <title>Deep-cultivation of Planctomycetes and their phenomic and genomic characterization uncovers novel biology.</title>
        <authorList>
            <person name="Wiegand S."/>
            <person name="Jogler M."/>
            <person name="Boedeker C."/>
            <person name="Pinto D."/>
            <person name="Vollmers J."/>
            <person name="Rivas-Marin E."/>
            <person name="Kohn T."/>
            <person name="Peeters S.H."/>
            <person name="Heuer A."/>
            <person name="Rast P."/>
            <person name="Oberbeckmann S."/>
            <person name="Bunk B."/>
            <person name="Jeske O."/>
            <person name="Meyerdierks A."/>
            <person name="Storesund J.E."/>
            <person name="Kallscheuer N."/>
            <person name="Luecker S."/>
            <person name="Lage O.M."/>
            <person name="Pohl T."/>
            <person name="Merkel B.J."/>
            <person name="Hornburger P."/>
            <person name="Mueller R.-W."/>
            <person name="Bruemmer F."/>
            <person name="Labrenz M."/>
            <person name="Spormann A.M."/>
            <person name="Op Den Camp H."/>
            <person name="Overmann J."/>
            <person name="Amann R."/>
            <person name="Jetten M.S.M."/>
            <person name="Mascher T."/>
            <person name="Medema M.H."/>
            <person name="Devos D.P."/>
            <person name="Kaster A.-K."/>
            <person name="Ovreas L."/>
            <person name="Rohde M."/>
            <person name="Galperin M.Y."/>
            <person name="Jogler C."/>
        </authorList>
    </citation>
    <scope>NUCLEOTIDE SEQUENCE [LARGE SCALE GENOMIC DNA]</scope>
    <source>
        <strain evidence="3 4">Pla52n</strain>
    </source>
</reference>
<feature type="region of interest" description="Disordered" evidence="1">
    <location>
        <begin position="331"/>
        <end position="364"/>
    </location>
</feature>
<proteinExistence type="predicted"/>
<feature type="chain" id="PRO_5022741127" description="Secreted protein" evidence="2">
    <location>
        <begin position="27"/>
        <end position="364"/>
    </location>
</feature>
<feature type="region of interest" description="Disordered" evidence="1">
    <location>
        <begin position="134"/>
        <end position="159"/>
    </location>
</feature>
<evidence type="ECO:0000313" key="3">
    <source>
        <dbReference type="EMBL" id="TWT94631.1"/>
    </source>
</evidence>